<evidence type="ECO:0000313" key="2">
    <source>
        <dbReference type="Proteomes" id="UP000320085"/>
    </source>
</evidence>
<organism evidence="1 2">
    <name type="scientific">Humibacillus xanthopallidus</name>
    <dbReference type="NCBI Taxonomy" id="412689"/>
    <lineage>
        <taxon>Bacteria</taxon>
        <taxon>Bacillati</taxon>
        <taxon>Actinomycetota</taxon>
        <taxon>Actinomycetes</taxon>
        <taxon>Micrococcales</taxon>
        <taxon>Intrasporangiaceae</taxon>
        <taxon>Humibacillus</taxon>
    </lineage>
</organism>
<dbReference type="EMBL" id="VFQF01000003">
    <property type="protein sequence ID" value="TQN44554.1"/>
    <property type="molecule type" value="Genomic_DNA"/>
</dbReference>
<name>A0A543PKH5_9MICO</name>
<accession>A0A543PKH5</accession>
<evidence type="ECO:0000313" key="1">
    <source>
        <dbReference type="EMBL" id="TQN44554.1"/>
    </source>
</evidence>
<dbReference type="Proteomes" id="UP000320085">
    <property type="component" value="Unassembled WGS sequence"/>
</dbReference>
<gene>
    <name evidence="1" type="ORF">FHX52_3770</name>
</gene>
<dbReference type="AlphaFoldDB" id="A0A543PKH5"/>
<dbReference type="RefSeq" id="WP_141823891.1">
    <property type="nucleotide sequence ID" value="NZ_BAAAQC010000010.1"/>
</dbReference>
<proteinExistence type="predicted"/>
<protein>
    <recommendedName>
        <fullName evidence="3">Alanine--tRNA ligase</fullName>
    </recommendedName>
</protein>
<comment type="caution">
    <text evidence="1">The sequence shown here is derived from an EMBL/GenBank/DDBJ whole genome shotgun (WGS) entry which is preliminary data.</text>
</comment>
<reference evidence="1 2" key="1">
    <citation type="submission" date="2019-06" db="EMBL/GenBank/DDBJ databases">
        <title>Sequencing the genomes of 1000 actinobacteria strains.</title>
        <authorList>
            <person name="Klenk H.-P."/>
        </authorList>
    </citation>
    <scope>NUCLEOTIDE SEQUENCE [LARGE SCALE GENOMIC DNA]</scope>
    <source>
        <strain evidence="1 2">DSM 21776</strain>
    </source>
</reference>
<dbReference type="OrthoDB" id="9809878at2"/>
<evidence type="ECO:0008006" key="3">
    <source>
        <dbReference type="Google" id="ProtNLM"/>
    </source>
</evidence>
<sequence>MSIPLTHRAIHVLDDFRDTCRSHGLIESSRAPVISRHDPSIRFTNSTISVLKPALEVVPVPRTYLLQPALRLRNLDHFDRTGTVSPYGCSFHAFGALLPAADLEEAFALASDFLARTLLRGPRGEGSAEPLDLVARAHPGDGDLVTAATGAGWALDLDDPRLAPFRHVFGLPGTTGRNANVAIRSSRGSVDVGNVIVIERDARPVAVEVAFGVNMVLLARDGIAHPILTTPAADADHCSGDLMARDALMASAVLAIEGLRPIARGRGGRYRQLLTLLVERHGGTAAEVTADLSATITRELEVRRASSPLGVGFSELGDLEAVAAATAHVERLTAMTASMG</sequence>